<evidence type="ECO:0000256" key="8">
    <source>
        <dbReference type="ARBA" id="ARBA00023136"/>
    </source>
</evidence>
<name>A0AAJ0M569_9PEZI</name>
<comment type="similarity">
    <text evidence="3">Belongs to the PIGU family.</text>
</comment>
<comment type="caution">
    <text evidence="10">The sequence shown here is derived from an EMBL/GenBank/DDBJ whole genome shotgun (WGS) entry which is preliminary data.</text>
</comment>
<reference evidence="10" key="2">
    <citation type="submission" date="2023-06" db="EMBL/GenBank/DDBJ databases">
        <authorList>
            <consortium name="Lawrence Berkeley National Laboratory"/>
            <person name="Mondo S.J."/>
            <person name="Hensen N."/>
            <person name="Bonometti L."/>
            <person name="Westerberg I."/>
            <person name="Brannstrom I.O."/>
            <person name="Guillou S."/>
            <person name="Cros-Aarteil S."/>
            <person name="Calhoun S."/>
            <person name="Haridas S."/>
            <person name="Kuo A."/>
            <person name="Pangilinan J."/>
            <person name="Riley R."/>
            <person name="Labutti K."/>
            <person name="Andreopoulos B."/>
            <person name="Lipzen A."/>
            <person name="Chen C."/>
            <person name="Yanf M."/>
            <person name="Daum C."/>
            <person name="Ng V."/>
            <person name="Clum A."/>
            <person name="Steindorff A."/>
            <person name="Ohm R."/>
            <person name="Martin F."/>
            <person name="Silar P."/>
            <person name="Natvig D."/>
            <person name="Lalanne C."/>
            <person name="Gautier V."/>
            <person name="Ament-Velasquez S.L."/>
            <person name="Kruys A."/>
            <person name="Hutchinson M.I."/>
            <person name="Powell A.J."/>
            <person name="Barry K."/>
            <person name="Miller A.N."/>
            <person name="Grigoriev I.V."/>
            <person name="Debuchy R."/>
            <person name="Gladieux P."/>
            <person name="Thoren M.H."/>
            <person name="Johannesson H."/>
        </authorList>
    </citation>
    <scope>NUCLEOTIDE SEQUENCE</scope>
    <source>
        <strain evidence="10">CBS 333.67</strain>
    </source>
</reference>
<keyword evidence="4" id="KW-0337">GPI-anchor biosynthesis</keyword>
<feature type="transmembrane region" description="Helical" evidence="9">
    <location>
        <begin position="312"/>
        <end position="330"/>
    </location>
</feature>
<dbReference type="GO" id="GO:0006506">
    <property type="term" value="P:GPI anchor biosynthetic process"/>
    <property type="evidence" value="ECO:0007669"/>
    <property type="project" value="UniProtKB-KW"/>
</dbReference>
<gene>
    <name evidence="10" type="ORF">B0T15DRAFT_424190</name>
</gene>
<dbReference type="RefSeq" id="XP_062725278.1">
    <property type="nucleotide sequence ID" value="XM_062865608.1"/>
</dbReference>
<dbReference type="PANTHER" id="PTHR13121">
    <property type="entry name" value="GPI TRANSAMIDASE COMPONENT PIG-U"/>
    <property type="match status" value="1"/>
</dbReference>
<evidence type="ECO:0000256" key="4">
    <source>
        <dbReference type="ARBA" id="ARBA00022502"/>
    </source>
</evidence>
<evidence type="ECO:0000256" key="3">
    <source>
        <dbReference type="ARBA" id="ARBA00010026"/>
    </source>
</evidence>
<evidence type="ECO:0000256" key="6">
    <source>
        <dbReference type="ARBA" id="ARBA00022824"/>
    </source>
</evidence>
<reference evidence="10" key="1">
    <citation type="journal article" date="2023" name="Mol. Phylogenet. Evol.">
        <title>Genome-scale phylogeny and comparative genomics of the fungal order Sordariales.</title>
        <authorList>
            <person name="Hensen N."/>
            <person name="Bonometti L."/>
            <person name="Westerberg I."/>
            <person name="Brannstrom I.O."/>
            <person name="Guillou S."/>
            <person name="Cros-Aarteil S."/>
            <person name="Calhoun S."/>
            <person name="Haridas S."/>
            <person name="Kuo A."/>
            <person name="Mondo S."/>
            <person name="Pangilinan J."/>
            <person name="Riley R."/>
            <person name="LaButti K."/>
            <person name="Andreopoulos B."/>
            <person name="Lipzen A."/>
            <person name="Chen C."/>
            <person name="Yan M."/>
            <person name="Daum C."/>
            <person name="Ng V."/>
            <person name="Clum A."/>
            <person name="Steindorff A."/>
            <person name="Ohm R.A."/>
            <person name="Martin F."/>
            <person name="Silar P."/>
            <person name="Natvig D.O."/>
            <person name="Lalanne C."/>
            <person name="Gautier V."/>
            <person name="Ament-Velasquez S.L."/>
            <person name="Kruys A."/>
            <person name="Hutchinson M.I."/>
            <person name="Powell A.J."/>
            <person name="Barry K."/>
            <person name="Miller A.N."/>
            <person name="Grigoriev I.V."/>
            <person name="Debuchy R."/>
            <person name="Gladieux P."/>
            <person name="Hiltunen Thoren M."/>
            <person name="Johannesson H."/>
        </authorList>
    </citation>
    <scope>NUCLEOTIDE SEQUENCE</scope>
    <source>
        <strain evidence="10">CBS 333.67</strain>
    </source>
</reference>
<dbReference type="PANTHER" id="PTHR13121:SF0">
    <property type="entry name" value="PHOSPHATIDYLINOSITOL GLYCAN ANCHOR BIOSYNTHESIS CLASS U PROTEIN"/>
    <property type="match status" value="1"/>
</dbReference>
<dbReference type="EMBL" id="JAUDZG010000001">
    <property type="protein sequence ID" value="KAK3309498.1"/>
    <property type="molecule type" value="Genomic_DNA"/>
</dbReference>
<protein>
    <submittedName>
        <fullName evidence="10">GPI transamidase subunit PIG-U</fullName>
    </submittedName>
</protein>
<evidence type="ECO:0000256" key="2">
    <source>
        <dbReference type="ARBA" id="ARBA00004687"/>
    </source>
</evidence>
<comment type="pathway">
    <text evidence="2">Glycolipid biosynthesis; glycosylphosphatidylinositol-anchor biosynthesis.</text>
</comment>
<keyword evidence="11" id="KW-1185">Reference proteome</keyword>
<evidence type="ECO:0000256" key="7">
    <source>
        <dbReference type="ARBA" id="ARBA00022989"/>
    </source>
</evidence>
<comment type="subcellular location">
    <subcellularLocation>
        <location evidence="1">Endoplasmic reticulum membrane</location>
        <topology evidence="1">Multi-pass membrane protein</topology>
    </subcellularLocation>
</comment>
<evidence type="ECO:0000256" key="9">
    <source>
        <dbReference type="SAM" id="Phobius"/>
    </source>
</evidence>
<evidence type="ECO:0000256" key="1">
    <source>
        <dbReference type="ARBA" id="ARBA00004477"/>
    </source>
</evidence>
<dbReference type="Proteomes" id="UP001273166">
    <property type="component" value="Unassembled WGS sequence"/>
</dbReference>
<feature type="transmembrane region" description="Helical" evidence="9">
    <location>
        <begin position="350"/>
        <end position="372"/>
    </location>
</feature>
<sequence length="428" mass="47618">MDGAKATPGRAVGAVDLYVSAAALRLAILALLPGLPVLLTGRVEISTPVTSFKRLQEGLFLYNHNVSPYDGGVYHQAPLFLPLFSLLPSFLTFPIFTYLLYIAVDLLSANALWRIAESGEAGSSARFTSARREKRWSGFVIAALFLFNPFTVATCIGRSTSVFTTCAILHAIAKAVSGSPFGAMVALSFASYLSMYPLLLLPPLILLCYDRQRPERATKSGLKFSATCVSVVAGVLALLFQMSYLITGSWEFLPSTYGVQLTLSDLTPNVGLWWYFFIEMFDSFRSFFLAVFWLHLSSYVGALTLRIRRQPLVVLTLLLGIFAIFKPYPSISDTSLFLAMVPLYRHVFPLMRYTFVIAAVIMYATFLGPAFYHLWIYAGSGNANFFYAITLVWGLGQSLLVCDLMFAVLRDEWEVERPEMVGKEIRQI</sequence>
<evidence type="ECO:0000313" key="10">
    <source>
        <dbReference type="EMBL" id="KAK3309498.1"/>
    </source>
</evidence>
<accession>A0AAJ0M569</accession>
<feature type="transmembrane region" description="Helical" evidence="9">
    <location>
        <begin position="139"/>
        <end position="172"/>
    </location>
</feature>
<evidence type="ECO:0000313" key="11">
    <source>
        <dbReference type="Proteomes" id="UP001273166"/>
    </source>
</evidence>
<keyword evidence="5 9" id="KW-0812">Transmembrane</keyword>
<keyword evidence="7 9" id="KW-1133">Transmembrane helix</keyword>
<dbReference type="GO" id="GO:0016255">
    <property type="term" value="P:attachment of GPI anchor to protein"/>
    <property type="evidence" value="ECO:0007669"/>
    <property type="project" value="InterPro"/>
</dbReference>
<keyword evidence="6" id="KW-0256">Endoplasmic reticulum</keyword>
<proteinExistence type="inferred from homology"/>
<dbReference type="InterPro" id="IPR009600">
    <property type="entry name" value="PIG-U"/>
</dbReference>
<keyword evidence="8 9" id="KW-0472">Membrane</keyword>
<feature type="transmembrane region" description="Helical" evidence="9">
    <location>
        <begin position="284"/>
        <end position="305"/>
    </location>
</feature>
<evidence type="ECO:0000256" key="5">
    <source>
        <dbReference type="ARBA" id="ARBA00022692"/>
    </source>
</evidence>
<feature type="transmembrane region" description="Helical" evidence="9">
    <location>
        <begin position="79"/>
        <end position="104"/>
    </location>
</feature>
<feature type="transmembrane region" description="Helical" evidence="9">
    <location>
        <begin position="221"/>
        <end position="246"/>
    </location>
</feature>
<feature type="transmembrane region" description="Helical" evidence="9">
    <location>
        <begin position="12"/>
        <end position="32"/>
    </location>
</feature>
<organism evidence="10 11">
    <name type="scientific">Chaetomium strumarium</name>
    <dbReference type="NCBI Taxonomy" id="1170767"/>
    <lineage>
        <taxon>Eukaryota</taxon>
        <taxon>Fungi</taxon>
        <taxon>Dikarya</taxon>
        <taxon>Ascomycota</taxon>
        <taxon>Pezizomycotina</taxon>
        <taxon>Sordariomycetes</taxon>
        <taxon>Sordariomycetidae</taxon>
        <taxon>Sordariales</taxon>
        <taxon>Chaetomiaceae</taxon>
        <taxon>Chaetomium</taxon>
    </lineage>
</organism>
<dbReference type="GO" id="GO:0042765">
    <property type="term" value="C:GPI-anchor transamidase complex"/>
    <property type="evidence" value="ECO:0007669"/>
    <property type="project" value="InterPro"/>
</dbReference>
<dbReference type="AlphaFoldDB" id="A0AAJ0M569"/>
<feature type="transmembrane region" description="Helical" evidence="9">
    <location>
        <begin position="384"/>
        <end position="409"/>
    </location>
</feature>
<dbReference type="GeneID" id="87884437"/>
<dbReference type="Pfam" id="PF06728">
    <property type="entry name" value="PIG-U"/>
    <property type="match status" value="1"/>
</dbReference>
<feature type="transmembrane region" description="Helical" evidence="9">
    <location>
        <begin position="184"/>
        <end position="209"/>
    </location>
</feature>